<feature type="transmembrane region" description="Helical" evidence="1">
    <location>
        <begin position="20"/>
        <end position="39"/>
    </location>
</feature>
<proteinExistence type="predicted"/>
<evidence type="ECO:0000313" key="3">
    <source>
        <dbReference type="Proteomes" id="UP000254343"/>
    </source>
</evidence>
<dbReference type="RefSeq" id="WP_002717551.1">
    <property type="nucleotide sequence ID" value="NZ_UFSI01000001.1"/>
</dbReference>
<dbReference type="EMBL" id="UIGB01000001">
    <property type="protein sequence ID" value="SUU86728.1"/>
    <property type="molecule type" value="Genomic_DNA"/>
</dbReference>
<sequence length="132" mass="15007">MANDIIPRDRPLRRRLHPVVYDIAIGLIILFTVSAWLVFDRKADTELPLSMITMFFVIAIGIPAIIARVWRRKADLSAADRRIVTFREWMSGEFPVWGSHIRTSEAMVDMLLPLAAVSFGMVAIGIIFIIVR</sequence>
<organism evidence="2 3">
    <name type="scientific">Afipia felis</name>
    <name type="common">Cat scratch disease bacillus</name>
    <dbReference type="NCBI Taxonomy" id="1035"/>
    <lineage>
        <taxon>Bacteria</taxon>
        <taxon>Pseudomonadati</taxon>
        <taxon>Pseudomonadota</taxon>
        <taxon>Alphaproteobacteria</taxon>
        <taxon>Hyphomicrobiales</taxon>
        <taxon>Nitrobacteraceae</taxon>
        <taxon>Afipia</taxon>
    </lineage>
</organism>
<evidence type="ECO:0000313" key="2">
    <source>
        <dbReference type="EMBL" id="SUU86728.1"/>
    </source>
</evidence>
<dbReference type="Proteomes" id="UP000254343">
    <property type="component" value="Unassembled WGS sequence"/>
</dbReference>
<reference evidence="2 3" key="1">
    <citation type="submission" date="2018-06" db="EMBL/GenBank/DDBJ databases">
        <authorList>
            <consortium name="Pathogen Informatics"/>
            <person name="Doyle S."/>
        </authorList>
    </citation>
    <scope>NUCLEOTIDE SEQUENCE [LARGE SCALE GENOMIC DNA]</scope>
    <source>
        <strain evidence="2 3">NCTC12722</strain>
    </source>
</reference>
<keyword evidence="1" id="KW-0472">Membrane</keyword>
<evidence type="ECO:0000256" key="1">
    <source>
        <dbReference type="SAM" id="Phobius"/>
    </source>
</evidence>
<accession>A0A380WCN0</accession>
<dbReference type="AlphaFoldDB" id="A0A380WCN0"/>
<gene>
    <name evidence="2" type="ORF">NCTC12722_03959</name>
</gene>
<name>A0A380WCN0_AFIFE</name>
<keyword evidence="1" id="KW-0812">Transmembrane</keyword>
<feature type="transmembrane region" description="Helical" evidence="1">
    <location>
        <begin position="51"/>
        <end position="70"/>
    </location>
</feature>
<feature type="transmembrane region" description="Helical" evidence="1">
    <location>
        <begin position="111"/>
        <end position="131"/>
    </location>
</feature>
<dbReference type="OrthoDB" id="7375886at2"/>
<protein>
    <submittedName>
        <fullName evidence="2">Uncharacterized protein</fullName>
    </submittedName>
</protein>
<keyword evidence="1" id="KW-1133">Transmembrane helix</keyword>